<keyword evidence="1" id="KW-0863">Zinc-finger</keyword>
<dbReference type="InterPro" id="IPR007527">
    <property type="entry name" value="Znf_SWIM"/>
</dbReference>
<dbReference type="AlphaFoldDB" id="A0A840WQS7"/>
<evidence type="ECO:0000259" key="3">
    <source>
        <dbReference type="PROSITE" id="PS50966"/>
    </source>
</evidence>
<keyword evidence="5" id="KW-1185">Reference proteome</keyword>
<dbReference type="PROSITE" id="PS50966">
    <property type="entry name" value="ZF_SWIM"/>
    <property type="match status" value="1"/>
</dbReference>
<evidence type="ECO:0000256" key="2">
    <source>
        <dbReference type="SAM" id="MobiDB-lite"/>
    </source>
</evidence>
<keyword evidence="1" id="KW-0862">Zinc</keyword>
<gene>
    <name evidence="4" type="ORF">HNR07_005332</name>
</gene>
<keyword evidence="1" id="KW-0479">Metal-binding</keyword>
<comment type="caution">
    <text evidence="4">The sequence shown here is derived from an EMBL/GenBank/DDBJ whole genome shotgun (WGS) entry which is preliminary data.</text>
</comment>
<reference evidence="4 5" key="1">
    <citation type="submission" date="2020-08" db="EMBL/GenBank/DDBJ databases">
        <title>Sequencing the genomes of 1000 actinobacteria strains.</title>
        <authorList>
            <person name="Klenk H.-P."/>
        </authorList>
    </citation>
    <scope>NUCLEOTIDE SEQUENCE [LARGE SCALE GENOMIC DNA]</scope>
    <source>
        <strain evidence="4 5">DSM 44598</strain>
    </source>
</reference>
<dbReference type="EMBL" id="JACHDO010000001">
    <property type="protein sequence ID" value="MBB5494195.1"/>
    <property type="molecule type" value="Genomic_DNA"/>
</dbReference>
<dbReference type="Pfam" id="PF04434">
    <property type="entry name" value="SWIM"/>
    <property type="match status" value="1"/>
</dbReference>
<protein>
    <recommendedName>
        <fullName evidence="3">SWIM-type domain-containing protein</fullName>
    </recommendedName>
</protein>
<evidence type="ECO:0000313" key="4">
    <source>
        <dbReference type="EMBL" id="MBB5494195.1"/>
    </source>
</evidence>
<evidence type="ECO:0000313" key="5">
    <source>
        <dbReference type="Proteomes" id="UP000579647"/>
    </source>
</evidence>
<dbReference type="Proteomes" id="UP000579647">
    <property type="component" value="Unassembled WGS sequence"/>
</dbReference>
<name>A0A840WQS7_9ACTN</name>
<evidence type="ECO:0000256" key="1">
    <source>
        <dbReference type="PROSITE-ProRule" id="PRU00325"/>
    </source>
</evidence>
<proteinExistence type="predicted"/>
<sequence>MSDRWSTDEVWALAPDPSSHKAALKVAKAGSWPECGVIAADGGAASAVWGECKGSGAKPYLAAAHLDGDKGPAYKCSCPSRKIPCKHVLALLALWSQGAVAERGDRPEWVATWLAGRAARQGRASGAAAPAPVDPEKAAATLRAREQAVTAGLEELRLWLHDQVDGGLAEVPTLGYDHWDRMAKRLVDAKAGGAASLVTQLPQTGGRGGGENGDRWPDRLLERLGMLHLLVDGYLAVAAAESGPGPADAQDATGSSGDALARTRLRSRAVLRARVGISTRTEEVLAGGERLQDAWRVLGHRDSLTPDGMRSRRQWLRGAATGRYALSLTFARPTRTPDSPFRSGTEADGELAFHPDGRRAVRTGSMTERPAPPPPGGTVDQALDSYAEALAEDPWLEAWPVVLENAVPARADGWHLADPTGASLPMDSAELWRLLAVTGGRPATVAAEWSPATGLTPMTVWDADGKAVTL</sequence>
<dbReference type="GO" id="GO:0008270">
    <property type="term" value="F:zinc ion binding"/>
    <property type="evidence" value="ECO:0007669"/>
    <property type="project" value="UniProtKB-KW"/>
</dbReference>
<feature type="domain" description="SWIM-type" evidence="3">
    <location>
        <begin position="60"/>
        <end position="96"/>
    </location>
</feature>
<feature type="region of interest" description="Disordered" evidence="2">
    <location>
        <begin position="335"/>
        <end position="358"/>
    </location>
</feature>
<accession>A0A840WQS7</accession>
<organism evidence="4 5">
    <name type="scientific">Nocardiopsis metallicus</name>
    <dbReference type="NCBI Taxonomy" id="179819"/>
    <lineage>
        <taxon>Bacteria</taxon>
        <taxon>Bacillati</taxon>
        <taxon>Actinomycetota</taxon>
        <taxon>Actinomycetes</taxon>
        <taxon>Streptosporangiales</taxon>
        <taxon>Nocardiopsidaceae</taxon>
        <taxon>Nocardiopsis</taxon>
    </lineage>
</organism>